<keyword evidence="1" id="KW-0812">Transmembrane</keyword>
<evidence type="ECO:0000256" key="1">
    <source>
        <dbReference type="SAM" id="Phobius"/>
    </source>
</evidence>
<dbReference type="AlphaFoldDB" id="A0A096AJW2"/>
<sequence length="288" mass="33170">MNKIMWQFIGMCILFTVIPTVIIGKGHLTIYGVEMFTLLSLIIPLMMKKVERLRFATGFHMRLYYHAYAWLLWTVFFFLGSGTMHLVIPVKNIALIGALWVVVLSCVMTIIILSGVVLTRFFERQKRHEWFHTTVDIAAVTLPLPILLMGGVLYINNPLLVQAYMSFMYDYIKLCLLLLLVITMAAMAIYLYPRGETPKKIRFVRIFVTALVWLAIVGHVMFGWMPQFVLQAVKVVFPVYQGSLLVYVTPAIILLIILAVAVGAGLYSEYYLLKYRHKRRMNMTSIDR</sequence>
<proteinExistence type="predicted"/>
<feature type="transmembrane region" description="Helical" evidence="1">
    <location>
        <begin position="204"/>
        <end position="224"/>
    </location>
</feature>
<feature type="transmembrane region" description="Helical" evidence="1">
    <location>
        <begin position="244"/>
        <end position="273"/>
    </location>
</feature>
<evidence type="ECO:0000313" key="2">
    <source>
        <dbReference type="EMBL" id="KGF46901.1"/>
    </source>
</evidence>
<dbReference type="RefSeq" id="WP_038152885.1">
    <property type="nucleotide sequence ID" value="NZ_JRNT01000024.1"/>
</dbReference>
<organism evidence="2 3">
    <name type="scientific">Veillonella montpellierensis DNF00314</name>
    <dbReference type="NCBI Taxonomy" id="1401067"/>
    <lineage>
        <taxon>Bacteria</taxon>
        <taxon>Bacillati</taxon>
        <taxon>Bacillota</taxon>
        <taxon>Negativicutes</taxon>
        <taxon>Veillonellales</taxon>
        <taxon>Veillonellaceae</taxon>
        <taxon>Veillonella</taxon>
    </lineage>
</organism>
<dbReference type="EMBL" id="JRNT01000024">
    <property type="protein sequence ID" value="KGF46901.1"/>
    <property type="molecule type" value="Genomic_DNA"/>
</dbReference>
<evidence type="ECO:0000313" key="3">
    <source>
        <dbReference type="Proteomes" id="UP000029628"/>
    </source>
</evidence>
<feature type="transmembrane region" description="Helical" evidence="1">
    <location>
        <begin position="5"/>
        <end position="22"/>
    </location>
</feature>
<feature type="transmembrane region" description="Helical" evidence="1">
    <location>
        <begin position="68"/>
        <end position="88"/>
    </location>
</feature>
<protein>
    <submittedName>
        <fullName evidence="2">Uncharacterized protein</fullName>
    </submittedName>
</protein>
<comment type="caution">
    <text evidence="2">The sequence shown here is derived from an EMBL/GenBank/DDBJ whole genome shotgun (WGS) entry which is preliminary data.</text>
</comment>
<feature type="transmembrane region" description="Helical" evidence="1">
    <location>
        <begin position="94"/>
        <end position="118"/>
    </location>
</feature>
<name>A0A096AJW2_9FIRM</name>
<keyword evidence="1" id="KW-0472">Membrane</keyword>
<feature type="transmembrane region" description="Helical" evidence="1">
    <location>
        <begin position="28"/>
        <end position="47"/>
    </location>
</feature>
<reference evidence="2 3" key="1">
    <citation type="submission" date="2014-07" db="EMBL/GenBank/DDBJ databases">
        <authorList>
            <person name="McCorrison J."/>
            <person name="Sanka R."/>
            <person name="Torralba M."/>
            <person name="Gillis M."/>
            <person name="Haft D.H."/>
            <person name="Methe B."/>
            <person name="Sutton G."/>
            <person name="Nelson K.E."/>
        </authorList>
    </citation>
    <scope>NUCLEOTIDE SEQUENCE [LARGE SCALE GENOMIC DNA]</scope>
    <source>
        <strain evidence="2 3">DNF00314</strain>
    </source>
</reference>
<keyword evidence="1" id="KW-1133">Transmembrane helix</keyword>
<gene>
    <name evidence="2" type="ORF">HMPREF0872_06595</name>
</gene>
<accession>A0A096AJW2</accession>
<feature type="transmembrane region" description="Helical" evidence="1">
    <location>
        <begin position="130"/>
        <end position="155"/>
    </location>
</feature>
<dbReference type="Proteomes" id="UP000029628">
    <property type="component" value="Unassembled WGS sequence"/>
</dbReference>
<feature type="transmembrane region" description="Helical" evidence="1">
    <location>
        <begin position="171"/>
        <end position="192"/>
    </location>
</feature>
<keyword evidence="3" id="KW-1185">Reference proteome</keyword>